<dbReference type="PATRIC" id="fig|44252.3.peg.3424"/>
<dbReference type="GO" id="GO:0030246">
    <property type="term" value="F:carbohydrate binding"/>
    <property type="evidence" value="ECO:0007669"/>
    <property type="project" value="InterPro"/>
</dbReference>
<protein>
    <submittedName>
        <fullName evidence="5">Putative laminaribiose phosphorylase</fullName>
    </submittedName>
</protein>
<proteinExistence type="predicted"/>
<keyword evidence="2" id="KW-0808">Transferase</keyword>
<dbReference type="RefSeq" id="WP_036624858.1">
    <property type="nucleotide sequence ID" value="NZ_BGML01000001.1"/>
</dbReference>
<dbReference type="SUPFAM" id="SSF74650">
    <property type="entry name" value="Galactose mutarotase-like"/>
    <property type="match status" value="1"/>
</dbReference>
<dbReference type="InterPro" id="IPR033432">
    <property type="entry name" value="GH94_catalytic"/>
</dbReference>
<keyword evidence="1" id="KW-0328">Glycosyltransferase</keyword>
<dbReference type="Pfam" id="PF06165">
    <property type="entry name" value="GH94_b-supersand"/>
    <property type="match status" value="1"/>
</dbReference>
<accession>A0A090ZV23</accession>
<evidence type="ECO:0000256" key="1">
    <source>
        <dbReference type="ARBA" id="ARBA00022676"/>
    </source>
</evidence>
<reference evidence="5 6" key="1">
    <citation type="submission" date="2014-04" db="EMBL/GenBank/DDBJ databases">
        <authorList>
            <person name="Bishop-Lilly K.A."/>
            <person name="Broomall S.M."/>
            <person name="Chain P.S."/>
            <person name="Chertkov O."/>
            <person name="Coyne S.R."/>
            <person name="Daligault H.E."/>
            <person name="Davenport K.W."/>
            <person name="Erkkila T."/>
            <person name="Frey K.G."/>
            <person name="Gibbons H.S."/>
            <person name="Gu W."/>
            <person name="Jaissle J."/>
            <person name="Johnson S.L."/>
            <person name="Koroleva G.I."/>
            <person name="Ladner J.T."/>
            <person name="Lo C.-C."/>
            <person name="Minogue T.D."/>
            <person name="Munk C."/>
            <person name="Palacios G.F."/>
            <person name="Redden C.L."/>
            <person name="Rosenzweig C.N."/>
            <person name="Scholz M.B."/>
            <person name="Teshima H."/>
            <person name="Xu Y."/>
        </authorList>
    </citation>
    <scope>NUCLEOTIDE SEQUENCE [LARGE SCALE GENOMIC DNA]</scope>
    <source>
        <strain evidence="5 6">8244</strain>
    </source>
</reference>
<dbReference type="Gene3D" id="2.70.98.40">
    <property type="entry name" value="Glycoside hydrolase, family 65, N-terminal domain"/>
    <property type="match status" value="1"/>
</dbReference>
<dbReference type="InterPro" id="IPR052047">
    <property type="entry name" value="GH94_Enzymes"/>
</dbReference>
<dbReference type="EMBL" id="JMQA01000030">
    <property type="protein sequence ID" value="KFN07986.1"/>
    <property type="molecule type" value="Genomic_DNA"/>
</dbReference>
<dbReference type="HOGENOM" id="CLU_308539_0_0_9"/>
<dbReference type="InterPro" id="IPR008928">
    <property type="entry name" value="6-hairpin_glycosidase_sf"/>
</dbReference>
<gene>
    <name evidence="5" type="ORF">DJ90_3300</name>
</gene>
<comment type="caution">
    <text evidence="5">The sequence shown here is derived from an EMBL/GenBank/DDBJ whole genome shotgun (WGS) entry which is preliminary data.</text>
</comment>
<keyword evidence="6" id="KW-1185">Reference proteome</keyword>
<dbReference type="InterPro" id="IPR010383">
    <property type="entry name" value="Glyco_hydrolase_94_b-supersand"/>
</dbReference>
<dbReference type="SUPFAM" id="SSF48208">
    <property type="entry name" value="Six-hairpin glycosidases"/>
    <property type="match status" value="1"/>
</dbReference>
<dbReference type="PANTHER" id="PTHR37469">
    <property type="entry name" value="CELLOBIONIC ACID PHOSPHORYLASE-RELATED"/>
    <property type="match status" value="1"/>
</dbReference>
<dbReference type="GO" id="GO:0005975">
    <property type="term" value="P:carbohydrate metabolic process"/>
    <property type="evidence" value="ECO:0007669"/>
    <property type="project" value="InterPro"/>
</dbReference>
<dbReference type="Gene3D" id="1.50.10.10">
    <property type="match status" value="1"/>
</dbReference>
<dbReference type="AlphaFoldDB" id="A0A090ZV23"/>
<dbReference type="InterPro" id="IPR012341">
    <property type="entry name" value="6hp_glycosidase-like_sf"/>
</dbReference>
<dbReference type="CDD" id="cd11749">
    <property type="entry name" value="GH94N_LBP_like"/>
    <property type="match status" value="1"/>
</dbReference>
<name>A0A090ZV23_PAEMA</name>
<feature type="domain" description="Glycosyl hydrolase 94 supersandwich" evidence="3">
    <location>
        <begin position="107"/>
        <end position="306"/>
    </location>
</feature>
<dbReference type="Proteomes" id="UP000029278">
    <property type="component" value="Unassembled WGS sequence"/>
</dbReference>
<evidence type="ECO:0000259" key="3">
    <source>
        <dbReference type="Pfam" id="PF06165"/>
    </source>
</evidence>
<dbReference type="STRING" id="44252.DJ90_3300"/>
<evidence type="ECO:0000256" key="2">
    <source>
        <dbReference type="ARBA" id="ARBA00022679"/>
    </source>
</evidence>
<dbReference type="OrthoDB" id="9762900at2"/>
<evidence type="ECO:0000313" key="5">
    <source>
        <dbReference type="EMBL" id="KFN07986.1"/>
    </source>
</evidence>
<feature type="domain" description="Glycosyl hydrolase 94 catalytic" evidence="4">
    <location>
        <begin position="644"/>
        <end position="808"/>
    </location>
</feature>
<dbReference type="Pfam" id="PF17167">
    <property type="entry name" value="Glyco_hydro_94"/>
    <property type="match status" value="1"/>
</dbReference>
<dbReference type="InterPro" id="IPR037018">
    <property type="entry name" value="GH65_N"/>
</dbReference>
<dbReference type="PANTHER" id="PTHR37469:SF2">
    <property type="entry name" value="CELLOBIONIC ACID PHOSPHORYLASE"/>
    <property type="match status" value="1"/>
</dbReference>
<sequence length="911" mass="101459">MGQKGWKFQGEQGEFRLEQPEHNSYLYFPLVNEAGMMSAVTPNLHGEITSGHNTFLMEPVSAESLHNSKASRNFWVFIEGYGAWSVSGNSARQNAARFTGEEERSAVEAGFLWHAVTRDNEKAGLKARTVSFVPVTDDKIELMRVTLTNTGNAPLKLTPTAAIPLYGRSADDLRDHRHVTSLLHRIFTSEYGIEVQPALSFDERGHRVNKVTYGVFGAEAGGTAPAGFFPVTENFIGEGGALDWPEAVVANREPDAQAGAAVEGYEAVGALRFAPVELAPGKSVSYVVAMVISGDRIDVGRYAADYLAAGRFDALLEQNRAYWRDKLDTVRFSSGDGEQDLWMKWVTLQPILRRLYGNSFLPYHDYGRGGRGWRDLWQDCLALMVMEPAEVRHLLLNNYAGVRMDGSNATIIGAGPGEFVADRNNIPRVWMDHGAWPLMTTLLYLHQSGDLDLLFQPQSYFRDVFVKRCRERDASWTPEQGNKLLTADGQIYEGTILEHILLQNIVPFFNVGDHGNIKLEGADWNDGLDLAPDRGESVAFTAFYASNLMELSELLLELQKRTGKDSLDIAEEMALLLDTLGKPISYDSIQEKRSLLDRYYDAVTPRVSGKKLLLDIRKVAEDLKRKADWAVAHLRGSEWIQSKEGYAWFNGYYNNDGERVEGDHPDGVRMTLTGQVFAIMGGVATDEQTENISQAVNRYLKDERIGYRLNSRFGGIQQNLGRAFGFAFGHKENGAMFSHMTVMYANALYKRGFVQEGFEVLDSIYRLSADFENSRIYPGVPEYINERGRGMYTYLTGSASWLLLTQLTEVYGVKGCFGDLRLEPKLVQAQFDGSGEAAVETLFAGRMLRVVYRNPQAAEHGQYRVDSVSLNGQSVDCQNDGAGCLIGRSLIEALPADGVHELIVTLGRNIS</sequence>
<dbReference type="GeneID" id="77008722"/>
<evidence type="ECO:0000313" key="6">
    <source>
        <dbReference type="Proteomes" id="UP000029278"/>
    </source>
</evidence>
<dbReference type="GO" id="GO:0016757">
    <property type="term" value="F:glycosyltransferase activity"/>
    <property type="evidence" value="ECO:0007669"/>
    <property type="project" value="UniProtKB-KW"/>
</dbReference>
<organism evidence="5 6">
    <name type="scientific">Paenibacillus macerans</name>
    <name type="common">Bacillus macerans</name>
    <dbReference type="NCBI Taxonomy" id="44252"/>
    <lineage>
        <taxon>Bacteria</taxon>
        <taxon>Bacillati</taxon>
        <taxon>Bacillota</taxon>
        <taxon>Bacilli</taxon>
        <taxon>Bacillales</taxon>
        <taxon>Paenibacillaceae</taxon>
        <taxon>Paenibacillus</taxon>
    </lineage>
</organism>
<dbReference type="InterPro" id="IPR011013">
    <property type="entry name" value="Gal_mutarotase_sf_dom"/>
</dbReference>
<evidence type="ECO:0000259" key="4">
    <source>
        <dbReference type="Pfam" id="PF17167"/>
    </source>
</evidence>